<dbReference type="Pfam" id="PF02518">
    <property type="entry name" value="HATPase_c"/>
    <property type="match status" value="1"/>
</dbReference>
<dbReference type="SUPFAM" id="SSF55874">
    <property type="entry name" value="ATPase domain of HSP90 chaperone/DNA topoisomerase II/histidine kinase"/>
    <property type="match status" value="1"/>
</dbReference>
<dbReference type="EC" id="2.7.13.3" evidence="2"/>
<dbReference type="GO" id="GO:0000160">
    <property type="term" value="P:phosphorelay signal transduction system"/>
    <property type="evidence" value="ECO:0007669"/>
    <property type="project" value="UniProtKB-KW"/>
</dbReference>
<dbReference type="PROSITE" id="PS50109">
    <property type="entry name" value="HIS_KIN"/>
    <property type="match status" value="1"/>
</dbReference>
<reference evidence="7 8" key="1">
    <citation type="submission" date="2017-11" db="EMBL/GenBank/DDBJ databases">
        <title>Bradyrhizobium forestalis sp. nov., an efficient nitrogen-fixing bacterium isolated from nodules of forest legume species in the Amazon.</title>
        <authorList>
            <person name="Costa E.M."/>
            <person name="Guimaraes A."/>
            <person name="Carvalho T.S."/>
            <person name="Rodrigues T.L."/>
            <person name="Ribeiro P.R.A."/>
            <person name="Lebbe L."/>
            <person name="Willems A."/>
            <person name="Moreira F.M.S."/>
        </authorList>
    </citation>
    <scope>NUCLEOTIDE SEQUENCE [LARGE SCALE GENOMIC DNA]</scope>
    <source>
        <strain evidence="7 8">INPA54B</strain>
    </source>
</reference>
<protein>
    <recommendedName>
        <fullName evidence="2">histidine kinase</fullName>
        <ecNumber evidence="2">2.7.13.3</ecNumber>
    </recommendedName>
</protein>
<evidence type="ECO:0000256" key="5">
    <source>
        <dbReference type="ARBA" id="ARBA00023012"/>
    </source>
</evidence>
<evidence type="ECO:0000256" key="3">
    <source>
        <dbReference type="ARBA" id="ARBA00022679"/>
    </source>
</evidence>
<evidence type="ECO:0000256" key="2">
    <source>
        <dbReference type="ARBA" id="ARBA00012438"/>
    </source>
</evidence>
<dbReference type="PANTHER" id="PTHR43711">
    <property type="entry name" value="TWO-COMPONENT HISTIDINE KINASE"/>
    <property type="match status" value="1"/>
</dbReference>
<dbReference type="AlphaFoldDB" id="A0A2M8R6Z4"/>
<dbReference type="Gene3D" id="3.30.565.10">
    <property type="entry name" value="Histidine kinase-like ATPase, C-terminal domain"/>
    <property type="match status" value="1"/>
</dbReference>
<dbReference type="PANTHER" id="PTHR43711:SF1">
    <property type="entry name" value="HISTIDINE KINASE 1"/>
    <property type="match status" value="1"/>
</dbReference>
<keyword evidence="5" id="KW-0902">Two-component regulatory system</keyword>
<evidence type="ECO:0000313" key="7">
    <source>
        <dbReference type="EMBL" id="PJG53601.1"/>
    </source>
</evidence>
<evidence type="ECO:0000313" key="8">
    <source>
        <dbReference type="Proteomes" id="UP000231194"/>
    </source>
</evidence>
<name>A0A2M8R6Z4_9BRAD</name>
<keyword evidence="4" id="KW-0418">Kinase</keyword>
<dbReference type="OrthoDB" id="9789238at2"/>
<dbReference type="InterPro" id="IPR004358">
    <property type="entry name" value="Sig_transdc_His_kin-like_C"/>
</dbReference>
<evidence type="ECO:0000256" key="1">
    <source>
        <dbReference type="ARBA" id="ARBA00000085"/>
    </source>
</evidence>
<sequence length="137" mass="14810">MRGSTRKHVGPHLVRLWHCRGSRRASSRAVVDNVQMQKVALDLIRNAMEAMASCPRGEVAVDRFTVAHKDPGISADIADRLFQPFVTTKRHGMGVGLSICRTIIESHGGHIVAQAKPGGSAILQFTAPFVELSEGTA</sequence>
<keyword evidence="3" id="KW-0808">Transferase</keyword>
<dbReference type="InterPro" id="IPR005467">
    <property type="entry name" value="His_kinase_dom"/>
</dbReference>
<dbReference type="InterPro" id="IPR050736">
    <property type="entry name" value="Sensor_HK_Regulatory"/>
</dbReference>
<gene>
    <name evidence="7" type="ORF">CVM73_19195</name>
</gene>
<keyword evidence="8" id="KW-1185">Reference proteome</keyword>
<dbReference type="PRINTS" id="PR00344">
    <property type="entry name" value="BCTRLSENSOR"/>
</dbReference>
<dbReference type="EMBL" id="PGVG01000015">
    <property type="protein sequence ID" value="PJG53601.1"/>
    <property type="molecule type" value="Genomic_DNA"/>
</dbReference>
<dbReference type="SMART" id="SM00387">
    <property type="entry name" value="HATPase_c"/>
    <property type="match status" value="1"/>
</dbReference>
<proteinExistence type="predicted"/>
<dbReference type="InterPro" id="IPR003594">
    <property type="entry name" value="HATPase_dom"/>
</dbReference>
<accession>A0A2M8R6Z4</accession>
<dbReference type="Proteomes" id="UP000231194">
    <property type="component" value="Unassembled WGS sequence"/>
</dbReference>
<comment type="caution">
    <text evidence="7">The sequence shown here is derived from an EMBL/GenBank/DDBJ whole genome shotgun (WGS) entry which is preliminary data.</text>
</comment>
<evidence type="ECO:0000256" key="4">
    <source>
        <dbReference type="ARBA" id="ARBA00022777"/>
    </source>
</evidence>
<comment type="catalytic activity">
    <reaction evidence="1">
        <text>ATP + protein L-histidine = ADP + protein N-phospho-L-histidine.</text>
        <dbReference type="EC" id="2.7.13.3"/>
    </reaction>
</comment>
<dbReference type="GO" id="GO:0004673">
    <property type="term" value="F:protein histidine kinase activity"/>
    <property type="evidence" value="ECO:0007669"/>
    <property type="project" value="UniProtKB-EC"/>
</dbReference>
<evidence type="ECO:0000259" key="6">
    <source>
        <dbReference type="PROSITE" id="PS50109"/>
    </source>
</evidence>
<dbReference type="InterPro" id="IPR036890">
    <property type="entry name" value="HATPase_C_sf"/>
</dbReference>
<feature type="domain" description="Histidine kinase" evidence="6">
    <location>
        <begin position="32"/>
        <end position="131"/>
    </location>
</feature>
<organism evidence="7 8">
    <name type="scientific">Bradyrhizobium forestalis</name>
    <dbReference type="NCBI Taxonomy" id="1419263"/>
    <lineage>
        <taxon>Bacteria</taxon>
        <taxon>Pseudomonadati</taxon>
        <taxon>Pseudomonadota</taxon>
        <taxon>Alphaproteobacteria</taxon>
        <taxon>Hyphomicrobiales</taxon>
        <taxon>Nitrobacteraceae</taxon>
        <taxon>Bradyrhizobium</taxon>
    </lineage>
</organism>